<dbReference type="STRING" id="1051891.A0A0C3LTC7"/>
<evidence type="ECO:0000313" key="4">
    <source>
        <dbReference type="Proteomes" id="UP000054248"/>
    </source>
</evidence>
<feature type="compositionally biased region" description="Polar residues" evidence="1">
    <location>
        <begin position="674"/>
        <end position="690"/>
    </location>
</feature>
<dbReference type="Gene3D" id="2.60.40.10">
    <property type="entry name" value="Immunoglobulins"/>
    <property type="match status" value="1"/>
</dbReference>
<proteinExistence type="predicted"/>
<dbReference type="Proteomes" id="UP000054248">
    <property type="component" value="Unassembled WGS sequence"/>
</dbReference>
<organism evidence="3 4">
    <name type="scientific">Tulasnella calospora MUT 4182</name>
    <dbReference type="NCBI Taxonomy" id="1051891"/>
    <lineage>
        <taxon>Eukaryota</taxon>
        <taxon>Fungi</taxon>
        <taxon>Dikarya</taxon>
        <taxon>Basidiomycota</taxon>
        <taxon>Agaricomycotina</taxon>
        <taxon>Agaricomycetes</taxon>
        <taxon>Cantharellales</taxon>
        <taxon>Tulasnellaceae</taxon>
        <taxon>Tulasnella</taxon>
    </lineage>
</organism>
<feature type="compositionally biased region" description="Low complexity" evidence="1">
    <location>
        <begin position="698"/>
        <end position="722"/>
    </location>
</feature>
<keyword evidence="2" id="KW-0472">Membrane</keyword>
<evidence type="ECO:0000256" key="2">
    <source>
        <dbReference type="SAM" id="Phobius"/>
    </source>
</evidence>
<keyword evidence="2" id="KW-0812">Transmembrane</keyword>
<feature type="transmembrane region" description="Helical" evidence="2">
    <location>
        <begin position="186"/>
        <end position="211"/>
    </location>
</feature>
<feature type="region of interest" description="Disordered" evidence="1">
    <location>
        <begin position="331"/>
        <end position="357"/>
    </location>
</feature>
<evidence type="ECO:0000256" key="1">
    <source>
        <dbReference type="SAM" id="MobiDB-lite"/>
    </source>
</evidence>
<protein>
    <recommendedName>
        <fullName evidence="5">Dystroglycan-type cadherin-like domain-containing protein</fullName>
    </recommendedName>
</protein>
<dbReference type="InterPro" id="IPR013783">
    <property type="entry name" value="Ig-like_fold"/>
</dbReference>
<dbReference type="AlphaFoldDB" id="A0A0C3LTC7"/>
<dbReference type="EMBL" id="KN823057">
    <property type="protein sequence ID" value="KIO24642.1"/>
    <property type="molecule type" value="Genomic_DNA"/>
</dbReference>
<feature type="region of interest" description="Disordered" evidence="1">
    <location>
        <begin position="498"/>
        <end position="554"/>
    </location>
</feature>
<reference evidence="3 4" key="1">
    <citation type="submission" date="2014-04" db="EMBL/GenBank/DDBJ databases">
        <authorList>
            <consortium name="DOE Joint Genome Institute"/>
            <person name="Kuo A."/>
            <person name="Girlanda M."/>
            <person name="Perotto S."/>
            <person name="Kohler A."/>
            <person name="Nagy L.G."/>
            <person name="Floudas D."/>
            <person name="Copeland A."/>
            <person name="Barry K.W."/>
            <person name="Cichocki N."/>
            <person name="Veneault-Fourrey C."/>
            <person name="LaButti K."/>
            <person name="Lindquist E.A."/>
            <person name="Lipzen A."/>
            <person name="Lundell T."/>
            <person name="Morin E."/>
            <person name="Murat C."/>
            <person name="Sun H."/>
            <person name="Tunlid A."/>
            <person name="Henrissat B."/>
            <person name="Grigoriev I.V."/>
            <person name="Hibbett D.S."/>
            <person name="Martin F."/>
            <person name="Nordberg H.P."/>
            <person name="Cantor M.N."/>
            <person name="Hua S.X."/>
        </authorList>
    </citation>
    <scope>NUCLEOTIDE SEQUENCE [LARGE SCALE GENOMIC DNA]</scope>
    <source>
        <strain evidence="3 4">MUT 4182</strain>
    </source>
</reference>
<keyword evidence="2" id="KW-1133">Transmembrane helix</keyword>
<feature type="region of interest" description="Disordered" evidence="1">
    <location>
        <begin position="263"/>
        <end position="290"/>
    </location>
</feature>
<dbReference type="HOGENOM" id="CLU_332942_0_0_1"/>
<name>A0A0C3LTC7_9AGAM</name>
<dbReference type="GO" id="GO:0005509">
    <property type="term" value="F:calcium ion binding"/>
    <property type="evidence" value="ECO:0007669"/>
    <property type="project" value="InterPro"/>
</dbReference>
<feature type="region of interest" description="Disordered" evidence="1">
    <location>
        <begin position="398"/>
        <end position="452"/>
    </location>
</feature>
<feature type="compositionally biased region" description="Polar residues" evidence="1">
    <location>
        <begin position="723"/>
        <end position="738"/>
    </location>
</feature>
<dbReference type="OrthoDB" id="3228386at2759"/>
<evidence type="ECO:0000313" key="3">
    <source>
        <dbReference type="EMBL" id="KIO24642.1"/>
    </source>
</evidence>
<feature type="compositionally biased region" description="Low complexity" evidence="1">
    <location>
        <begin position="416"/>
        <end position="428"/>
    </location>
</feature>
<gene>
    <name evidence="3" type="ORF">M407DRAFT_25980</name>
</gene>
<feature type="region of interest" description="Disordered" evidence="1">
    <location>
        <begin position="603"/>
        <end position="635"/>
    </location>
</feature>
<reference evidence="4" key="2">
    <citation type="submission" date="2015-01" db="EMBL/GenBank/DDBJ databases">
        <title>Evolutionary Origins and Diversification of the Mycorrhizal Mutualists.</title>
        <authorList>
            <consortium name="DOE Joint Genome Institute"/>
            <consortium name="Mycorrhizal Genomics Consortium"/>
            <person name="Kohler A."/>
            <person name="Kuo A."/>
            <person name="Nagy L.G."/>
            <person name="Floudas D."/>
            <person name="Copeland A."/>
            <person name="Barry K.W."/>
            <person name="Cichocki N."/>
            <person name="Veneault-Fourrey C."/>
            <person name="LaButti K."/>
            <person name="Lindquist E.A."/>
            <person name="Lipzen A."/>
            <person name="Lundell T."/>
            <person name="Morin E."/>
            <person name="Murat C."/>
            <person name="Riley R."/>
            <person name="Ohm R."/>
            <person name="Sun H."/>
            <person name="Tunlid A."/>
            <person name="Henrissat B."/>
            <person name="Grigoriev I.V."/>
            <person name="Hibbett D.S."/>
            <person name="Martin F."/>
        </authorList>
    </citation>
    <scope>NUCLEOTIDE SEQUENCE [LARGE SCALE GENOMIC DNA]</scope>
    <source>
        <strain evidence="4">MUT 4182</strain>
    </source>
</reference>
<feature type="compositionally biased region" description="Low complexity" evidence="1">
    <location>
        <begin position="280"/>
        <end position="290"/>
    </location>
</feature>
<dbReference type="InterPro" id="IPR015919">
    <property type="entry name" value="Cadherin-like_sf"/>
</dbReference>
<feature type="region of interest" description="Disordered" evidence="1">
    <location>
        <begin position="654"/>
        <end position="756"/>
    </location>
</feature>
<dbReference type="SUPFAM" id="SSF49313">
    <property type="entry name" value="Cadherin-like"/>
    <property type="match status" value="1"/>
</dbReference>
<sequence>MSDLLLDISSYSWLAYDDKTSRLSGTPPIEYLHHPVPVLPIEITTKHNASITTNITLHVLPSAFTTSTLPPVVAPPGTHLQFALDEYFANNTEVGRQLIADTSSMAVTTSLNPREASSWVNFDSATHVLSGVVPSSLEYKTLTVAFQALDPKTNAMSTASLTFDLAAASENQSTSDKDKLSHHNRVVVGAVIGAICGIILLILFLAAGRWWCLREETESQGGDYDLDHDVYEDRGVSMVRAAVGKNQGEAEGEKDGFETVDLGVPTHQQIPPQSEDRNPSSRSASSTLDSSAIKTTKKDFFTKLKVLSERSIGSVSTRSFAKSQFGGKENLPTVGGKGRSVAFGQANNGRPKISRPMPMAAGSAGKALHIGMRTGTTPPVSPNLSMAAPTTMAASVSSGSIPDVLRSRPPPAMPASQSLSSLGSSTELKTSRSRRSQIGTDESGQFLEGGVDRTSWAAEPDYVWASGKIKMSPKTKQGRTMTPTGVVPVRSSLDSVIPKRRKDFGPPPRLVTPADRTDPRQYPTPILPSMARLPADKQPHHPPPHSGGLRNPNTSKRISAVSFESVDLPLSYQSHEEAVITQVTSRHVVAGVAAAKRSIPNLRLENGDRFPQGNATQNPRPVQSNSTSVASPSDLEDRLSVGIDYVRHFGMDGDTVVGSGARIPPSISERSWRSDMTGSGSDEQPPSSYQYHHRNDDISGISSNGNSPSLSSTTSALATPDTICTTSMQPTSKYQSSLRPGHPKNASGISDSSDSLARRSTHRILVGAGQPFNFSVPLTAPKEHIYGGDEADIEARFDDGDEGVKQLPDWLRFDKKAMEFWGVPPPDAMKAGVAPPMIGVSVWQHERCLATFMVEVVGQ</sequence>
<feature type="compositionally biased region" description="Polar residues" evidence="1">
    <location>
        <begin position="613"/>
        <end position="631"/>
    </location>
</feature>
<keyword evidence="4" id="KW-1185">Reference proteome</keyword>
<accession>A0A0C3LTC7</accession>
<dbReference type="GO" id="GO:0016020">
    <property type="term" value="C:membrane"/>
    <property type="evidence" value="ECO:0007669"/>
    <property type="project" value="InterPro"/>
</dbReference>
<evidence type="ECO:0008006" key="5">
    <source>
        <dbReference type="Google" id="ProtNLM"/>
    </source>
</evidence>